<dbReference type="RefSeq" id="WP_168069839.1">
    <property type="nucleotide sequence ID" value="NZ_JAATJC010000001.1"/>
</dbReference>
<dbReference type="GO" id="GO:0003677">
    <property type="term" value="F:DNA binding"/>
    <property type="evidence" value="ECO:0007669"/>
    <property type="project" value="InterPro"/>
</dbReference>
<dbReference type="PROSITE" id="PS51898">
    <property type="entry name" value="TYR_RECOMBINASE"/>
    <property type="match status" value="1"/>
</dbReference>
<dbReference type="GO" id="GO:0006310">
    <property type="term" value="P:DNA recombination"/>
    <property type="evidence" value="ECO:0007669"/>
    <property type="project" value="UniProtKB-KW"/>
</dbReference>
<dbReference type="CDD" id="cd00796">
    <property type="entry name" value="INT_Rci_Hp1_C"/>
    <property type="match status" value="1"/>
</dbReference>
<dbReference type="Proteomes" id="UP000558192">
    <property type="component" value="Unassembled WGS sequence"/>
</dbReference>
<dbReference type="PANTHER" id="PTHR30349">
    <property type="entry name" value="PHAGE INTEGRASE-RELATED"/>
    <property type="match status" value="1"/>
</dbReference>
<sequence>MAAGTARRELGTLTAALNFAADEKRLEKKHVPFVELPAKPDGKDRWLTRGEAARLLNAARNGRADVRLYLPLFVMLGLYTGARKTAILTLRWPQVDLEKGRINFKQGGETNKKKAHIPIPARLMPFLRSAWRRRMSDVGFVIHDAGRPIKDIGGAWNGEDETAVQGSFGRACKRAGLTGVSPHTLRHTRGTWMAQDGVDLWKIAGWLGQSYATTVEQYAHHSPDFMDEALASADRRR</sequence>
<keyword evidence="5" id="KW-1185">Reference proteome</keyword>
<dbReference type="Gene3D" id="1.10.443.10">
    <property type="entry name" value="Intergrase catalytic core"/>
    <property type="match status" value="1"/>
</dbReference>
<dbReference type="GO" id="GO:0015074">
    <property type="term" value="P:DNA integration"/>
    <property type="evidence" value="ECO:0007669"/>
    <property type="project" value="UniProtKB-KW"/>
</dbReference>
<dbReference type="PANTHER" id="PTHR30349:SF88">
    <property type="entry name" value="BLL1584 PROTEIN"/>
    <property type="match status" value="1"/>
</dbReference>
<comment type="caution">
    <text evidence="4">The sequence shown here is derived from an EMBL/GenBank/DDBJ whole genome shotgun (WGS) entry which is preliminary data.</text>
</comment>
<organism evidence="4 5">
    <name type="scientific">Sphingomonas kaistensis</name>
    <dbReference type="NCBI Taxonomy" id="298708"/>
    <lineage>
        <taxon>Bacteria</taxon>
        <taxon>Pseudomonadati</taxon>
        <taxon>Pseudomonadota</taxon>
        <taxon>Alphaproteobacteria</taxon>
        <taxon>Sphingomonadales</taxon>
        <taxon>Sphingomonadaceae</taxon>
        <taxon>Sphingomonas</taxon>
    </lineage>
</organism>
<accession>A0A7X5YAG5</accession>
<keyword evidence="2" id="KW-0233">DNA recombination</keyword>
<dbReference type="InterPro" id="IPR011010">
    <property type="entry name" value="DNA_brk_join_enz"/>
</dbReference>
<name>A0A7X5YAG5_9SPHN</name>
<evidence type="ECO:0000313" key="4">
    <source>
        <dbReference type="EMBL" id="NJC06551.1"/>
    </source>
</evidence>
<evidence type="ECO:0000256" key="2">
    <source>
        <dbReference type="ARBA" id="ARBA00023172"/>
    </source>
</evidence>
<evidence type="ECO:0000256" key="1">
    <source>
        <dbReference type="ARBA" id="ARBA00022908"/>
    </source>
</evidence>
<gene>
    <name evidence="4" type="ORF">GGQ97_002344</name>
</gene>
<keyword evidence="1" id="KW-0229">DNA integration</keyword>
<evidence type="ECO:0000259" key="3">
    <source>
        <dbReference type="PROSITE" id="PS51898"/>
    </source>
</evidence>
<feature type="domain" description="Tyr recombinase" evidence="3">
    <location>
        <begin position="42"/>
        <end position="231"/>
    </location>
</feature>
<dbReference type="InterPro" id="IPR013762">
    <property type="entry name" value="Integrase-like_cat_sf"/>
</dbReference>
<proteinExistence type="predicted"/>
<dbReference type="Pfam" id="PF00589">
    <property type="entry name" value="Phage_integrase"/>
    <property type="match status" value="1"/>
</dbReference>
<dbReference type="SUPFAM" id="SSF56349">
    <property type="entry name" value="DNA breaking-rejoining enzymes"/>
    <property type="match status" value="1"/>
</dbReference>
<dbReference type="InterPro" id="IPR050090">
    <property type="entry name" value="Tyrosine_recombinase_XerCD"/>
</dbReference>
<dbReference type="EMBL" id="JAATJC010000001">
    <property type="protein sequence ID" value="NJC06551.1"/>
    <property type="molecule type" value="Genomic_DNA"/>
</dbReference>
<protein>
    <submittedName>
        <fullName evidence="4">Integrase</fullName>
    </submittedName>
</protein>
<reference evidence="4 5" key="1">
    <citation type="submission" date="2020-03" db="EMBL/GenBank/DDBJ databases">
        <title>Genomic Encyclopedia of Type Strains, Phase IV (KMG-IV): sequencing the most valuable type-strain genomes for metagenomic binning, comparative biology and taxonomic classification.</title>
        <authorList>
            <person name="Goeker M."/>
        </authorList>
    </citation>
    <scope>NUCLEOTIDE SEQUENCE [LARGE SCALE GENOMIC DNA]</scope>
    <source>
        <strain evidence="4 5">DSM 16846</strain>
    </source>
</reference>
<dbReference type="AlphaFoldDB" id="A0A7X5YAG5"/>
<dbReference type="InterPro" id="IPR002104">
    <property type="entry name" value="Integrase_catalytic"/>
</dbReference>
<evidence type="ECO:0000313" key="5">
    <source>
        <dbReference type="Proteomes" id="UP000558192"/>
    </source>
</evidence>